<feature type="transmembrane region" description="Helical" evidence="1">
    <location>
        <begin position="38"/>
        <end position="57"/>
    </location>
</feature>
<keyword evidence="1" id="KW-0472">Membrane</keyword>
<sequence>MTYRPRSTLRALAKQYFQYGRWRRVISRSHKGSVNYRYLAPPTAVLILIASILGGFFLSSILFIPVLTYLLAILLGSFVIGETWKEKIVLPAVLATMHIVWGLGYLTSPKNLLGTHN</sequence>
<dbReference type="EMBL" id="CAFBNS010000044">
    <property type="protein sequence ID" value="CAB4958284.1"/>
    <property type="molecule type" value="Genomic_DNA"/>
</dbReference>
<reference evidence="2" key="1">
    <citation type="submission" date="2020-05" db="EMBL/GenBank/DDBJ databases">
        <authorList>
            <person name="Chiriac C."/>
            <person name="Salcher M."/>
            <person name="Ghai R."/>
            <person name="Kavagutti S V."/>
        </authorList>
    </citation>
    <scope>NUCLEOTIDE SEQUENCE</scope>
</reference>
<accession>A0A6J7KXL7</accession>
<protein>
    <submittedName>
        <fullName evidence="2">Unannotated protein</fullName>
    </submittedName>
</protein>
<gene>
    <name evidence="2" type="ORF">UFOPK3874_00370</name>
</gene>
<feature type="transmembrane region" description="Helical" evidence="1">
    <location>
        <begin position="63"/>
        <end position="81"/>
    </location>
</feature>
<dbReference type="AlphaFoldDB" id="A0A6J7KXL7"/>
<evidence type="ECO:0000256" key="1">
    <source>
        <dbReference type="SAM" id="Phobius"/>
    </source>
</evidence>
<organism evidence="2">
    <name type="scientific">freshwater metagenome</name>
    <dbReference type="NCBI Taxonomy" id="449393"/>
    <lineage>
        <taxon>unclassified sequences</taxon>
        <taxon>metagenomes</taxon>
        <taxon>ecological metagenomes</taxon>
    </lineage>
</organism>
<evidence type="ECO:0000313" key="2">
    <source>
        <dbReference type="EMBL" id="CAB4958284.1"/>
    </source>
</evidence>
<proteinExistence type="predicted"/>
<feature type="transmembrane region" description="Helical" evidence="1">
    <location>
        <begin position="88"/>
        <end position="107"/>
    </location>
</feature>
<name>A0A6J7KXL7_9ZZZZ</name>
<keyword evidence="1" id="KW-1133">Transmembrane helix</keyword>
<keyword evidence="1" id="KW-0812">Transmembrane</keyword>